<organism evidence="8 9">
    <name type="scientific">Proteus penneri</name>
    <dbReference type="NCBI Taxonomy" id="102862"/>
    <lineage>
        <taxon>Bacteria</taxon>
        <taxon>Pseudomonadati</taxon>
        <taxon>Pseudomonadota</taxon>
        <taxon>Gammaproteobacteria</taxon>
        <taxon>Enterobacterales</taxon>
        <taxon>Morganellaceae</taxon>
        <taxon>Proteus</taxon>
    </lineage>
</organism>
<keyword evidence="5 7" id="KW-1133">Transmembrane helix</keyword>
<dbReference type="PANTHER" id="PTHR33884">
    <property type="entry name" value="UPF0410 PROTEIN YMGE"/>
    <property type="match status" value="1"/>
</dbReference>
<evidence type="ECO:0000256" key="3">
    <source>
        <dbReference type="ARBA" id="ARBA00022475"/>
    </source>
</evidence>
<keyword evidence="4 7" id="KW-0812">Transmembrane</keyword>
<comment type="similarity">
    <text evidence="2">Belongs to the UPF0410 family.</text>
</comment>
<proteinExistence type="inferred from homology"/>
<evidence type="ECO:0008006" key="10">
    <source>
        <dbReference type="Google" id="ProtNLM"/>
    </source>
</evidence>
<evidence type="ECO:0000256" key="5">
    <source>
        <dbReference type="ARBA" id="ARBA00022989"/>
    </source>
</evidence>
<comment type="subcellular location">
    <subcellularLocation>
        <location evidence="1">Cell membrane</location>
        <topology evidence="1">Multi-pass membrane protein</topology>
    </subcellularLocation>
</comment>
<feature type="transmembrane region" description="Helical" evidence="7">
    <location>
        <begin position="6"/>
        <end position="24"/>
    </location>
</feature>
<protein>
    <recommendedName>
        <fullName evidence="10">Transglycosylase associated protein</fullName>
    </recommendedName>
</protein>
<name>A0A0G4Q117_9GAMM</name>
<dbReference type="EMBL" id="CVRY01000001">
    <property type="protein sequence ID" value="CRL59602.1"/>
    <property type="molecule type" value="Genomic_DNA"/>
</dbReference>
<feature type="transmembrane region" description="Helical" evidence="7">
    <location>
        <begin position="64"/>
        <end position="84"/>
    </location>
</feature>
<evidence type="ECO:0000256" key="4">
    <source>
        <dbReference type="ARBA" id="ARBA00022692"/>
    </source>
</evidence>
<accession>A0A0G4Q117</accession>
<dbReference type="InterPro" id="IPR007341">
    <property type="entry name" value="Transgly_assoc"/>
</dbReference>
<reference evidence="9" key="1">
    <citation type="submission" date="2015-06" db="EMBL/GenBank/DDBJ databases">
        <authorList>
            <person name="Urmite Genomes"/>
        </authorList>
    </citation>
    <scope>NUCLEOTIDE SEQUENCE [LARGE SCALE GENOMIC DNA]</scope>
    <source>
        <strain evidence="9">CSUR P1867</strain>
    </source>
</reference>
<keyword evidence="6 7" id="KW-0472">Membrane</keyword>
<evidence type="ECO:0000256" key="1">
    <source>
        <dbReference type="ARBA" id="ARBA00004651"/>
    </source>
</evidence>
<feature type="transmembrane region" description="Helical" evidence="7">
    <location>
        <begin position="36"/>
        <end position="58"/>
    </location>
</feature>
<gene>
    <name evidence="8" type="ORF">BN1804_00529</name>
</gene>
<dbReference type="GO" id="GO:0005886">
    <property type="term" value="C:plasma membrane"/>
    <property type="evidence" value="ECO:0007669"/>
    <property type="project" value="UniProtKB-SubCell"/>
</dbReference>
<evidence type="ECO:0000313" key="8">
    <source>
        <dbReference type="EMBL" id="CRL59602.1"/>
    </source>
</evidence>
<dbReference type="Pfam" id="PF04226">
    <property type="entry name" value="Transgly_assoc"/>
    <property type="match status" value="1"/>
</dbReference>
<evidence type="ECO:0000256" key="2">
    <source>
        <dbReference type="ARBA" id="ARBA00011006"/>
    </source>
</evidence>
<evidence type="ECO:0000256" key="7">
    <source>
        <dbReference type="SAM" id="Phobius"/>
    </source>
</evidence>
<keyword evidence="3" id="KW-1003">Cell membrane</keyword>
<dbReference type="Proteomes" id="UP000183920">
    <property type="component" value="Unassembled WGS sequence"/>
</dbReference>
<evidence type="ECO:0000313" key="9">
    <source>
        <dbReference type="Proteomes" id="UP000183920"/>
    </source>
</evidence>
<dbReference type="PANTHER" id="PTHR33884:SF4">
    <property type="entry name" value="UPF0410 PROTEIN YEAQ"/>
    <property type="match status" value="1"/>
</dbReference>
<dbReference type="AlphaFoldDB" id="A0A0G4Q117"/>
<sequence>MTILGGNMGILSWIIFGLIAGILAKFLMPGSYDIGLIWTCILGIVGAVVGGAISSFFGKGKVDGFNFGSFVVAVIGAIVVLYLAKIFAS</sequence>
<evidence type="ECO:0000256" key="6">
    <source>
        <dbReference type="ARBA" id="ARBA00023136"/>
    </source>
</evidence>